<evidence type="ECO:0000259" key="1">
    <source>
        <dbReference type="Pfam" id="PF08924"/>
    </source>
</evidence>
<dbReference type="HOGENOM" id="CLU_1010926_0_0_9"/>
<dbReference type="eggNOG" id="COG3409">
    <property type="taxonomic scope" value="Bacteria"/>
</dbReference>
<dbReference type="InterPro" id="IPR017853">
    <property type="entry name" value="GH"/>
</dbReference>
<dbReference type="RefSeq" id="WP_014825397.1">
    <property type="nucleotide sequence ID" value="NC_018068.1"/>
</dbReference>
<organism evidence="2 3">
    <name type="scientific">Desulfosporosinus acidiphilus (strain DSM 22704 / JCM 16185 / SJ4)</name>
    <dbReference type="NCBI Taxonomy" id="646529"/>
    <lineage>
        <taxon>Bacteria</taxon>
        <taxon>Bacillati</taxon>
        <taxon>Bacillota</taxon>
        <taxon>Clostridia</taxon>
        <taxon>Eubacteriales</taxon>
        <taxon>Desulfitobacteriaceae</taxon>
        <taxon>Desulfosporosinus</taxon>
    </lineage>
</organism>
<proteinExistence type="predicted"/>
<dbReference type="STRING" id="646529.Desaci_0311"/>
<evidence type="ECO:0000313" key="3">
    <source>
        <dbReference type="Proteomes" id="UP000002892"/>
    </source>
</evidence>
<feature type="domain" description="Rv2525c-like glycoside hydrolase-like" evidence="1">
    <location>
        <begin position="17"/>
        <end position="180"/>
    </location>
</feature>
<dbReference type="KEGG" id="dai:Desaci_0311"/>
<keyword evidence="3" id="KW-1185">Reference proteome</keyword>
<dbReference type="Gene3D" id="3.20.20.80">
    <property type="entry name" value="Glycosidases"/>
    <property type="match status" value="1"/>
</dbReference>
<dbReference type="InterPro" id="IPR015020">
    <property type="entry name" value="Rv2525c-like_Glyco_Hydro-like"/>
</dbReference>
<gene>
    <name evidence="2" type="ordered locus">Desaci_0311</name>
</gene>
<reference evidence="2 3" key="1">
    <citation type="journal article" date="2012" name="J. Bacteriol.">
        <title>Complete genome sequences of Desulfosporosinus orientis DSM765T, Desulfosporosinus youngiae DSM17734T, Desulfosporosinus meridiei DSM13257T, and Desulfosporosinus acidiphilus DSM22704T.</title>
        <authorList>
            <person name="Pester M."/>
            <person name="Brambilla E."/>
            <person name="Alazard D."/>
            <person name="Rattei T."/>
            <person name="Weinmaier T."/>
            <person name="Han J."/>
            <person name="Lucas S."/>
            <person name="Lapidus A."/>
            <person name="Cheng J.F."/>
            <person name="Goodwin L."/>
            <person name="Pitluck S."/>
            <person name="Peters L."/>
            <person name="Ovchinnikova G."/>
            <person name="Teshima H."/>
            <person name="Detter J.C."/>
            <person name="Han C.S."/>
            <person name="Tapia R."/>
            <person name="Land M.L."/>
            <person name="Hauser L."/>
            <person name="Kyrpides N.C."/>
            <person name="Ivanova N.N."/>
            <person name="Pagani I."/>
            <person name="Huntmann M."/>
            <person name="Wei C.L."/>
            <person name="Davenport K.W."/>
            <person name="Daligault H."/>
            <person name="Chain P.S."/>
            <person name="Chen A."/>
            <person name="Mavromatis K."/>
            <person name="Markowitz V."/>
            <person name="Szeto E."/>
            <person name="Mikhailova N."/>
            <person name="Pati A."/>
            <person name="Wagner M."/>
            <person name="Woyke T."/>
            <person name="Ollivier B."/>
            <person name="Klenk H.P."/>
            <person name="Spring S."/>
            <person name="Loy A."/>
        </authorList>
    </citation>
    <scope>NUCLEOTIDE SEQUENCE [LARGE SCALE GENOMIC DNA]</scope>
    <source>
        <strain evidence="3">DSM 22704 / JCM 16185 / SJ4</strain>
    </source>
</reference>
<dbReference type="SUPFAM" id="SSF51445">
    <property type="entry name" value="(Trans)glycosidases"/>
    <property type="match status" value="1"/>
</dbReference>
<sequence>MNGIDCVARLDTTGVQNLKKLGNLAIGRYLGYTLGWPKSLTPDEVKVVHDAGLAIFLIWESNPTSAGYFSYDKGVADAKQAITEAGFLNVPSGTAIYFTVDFDAQAGDMAVIQDYFRGVRDGLSGQYLTGIYGSFSVMKTIQADRYFQTYAWSAGQVAPNHIYQYNNNVSLAGILVDQDYVNNDAGLWKGSADMGLNVAVLLYTKEDFWSGYDVAVKNGNCALFVRPDDHSVPKDAMSAAQLIVVGGSTTGHPNEVLLSGTDKYGTAAAVKKYLG</sequence>
<name>I4D0Q9_DESAJ</name>
<dbReference type="EMBL" id="CP003639">
    <property type="protein sequence ID" value="AFM39383.1"/>
    <property type="molecule type" value="Genomic_DNA"/>
</dbReference>
<protein>
    <recommendedName>
        <fullName evidence="1">Rv2525c-like glycoside hydrolase-like domain-containing protein</fullName>
    </recommendedName>
</protein>
<dbReference type="Proteomes" id="UP000002892">
    <property type="component" value="Chromosome"/>
</dbReference>
<dbReference type="eggNOG" id="COG3023">
    <property type="taxonomic scope" value="Bacteria"/>
</dbReference>
<dbReference type="Pfam" id="PF08924">
    <property type="entry name" value="Rv2525c_GlyHyd-like"/>
    <property type="match status" value="1"/>
</dbReference>
<evidence type="ECO:0000313" key="2">
    <source>
        <dbReference type="EMBL" id="AFM39383.1"/>
    </source>
</evidence>
<accession>I4D0Q9</accession>
<dbReference type="AlphaFoldDB" id="I4D0Q9"/>